<feature type="region of interest" description="Disordered" evidence="1">
    <location>
        <begin position="1"/>
        <end position="21"/>
    </location>
</feature>
<dbReference type="AlphaFoldDB" id="A0AAD4JSB4"/>
<protein>
    <submittedName>
        <fullName evidence="2">Uncharacterized protein</fullName>
    </submittedName>
</protein>
<accession>A0AAD4JSB4</accession>
<comment type="caution">
    <text evidence="2">The sequence shown here is derived from an EMBL/GenBank/DDBJ whole genome shotgun (WGS) entry which is preliminary data.</text>
</comment>
<evidence type="ECO:0000313" key="3">
    <source>
        <dbReference type="Proteomes" id="UP001200034"/>
    </source>
</evidence>
<reference evidence="2" key="1">
    <citation type="journal article" date="2021" name="Mol. Ecol. Resour.">
        <title>Phylogenomic analyses of the genus Drosophila reveals genomic signals of climate adaptation.</title>
        <authorList>
            <person name="Li F."/>
            <person name="Rane R.V."/>
            <person name="Luria V."/>
            <person name="Xiong Z."/>
            <person name="Chen J."/>
            <person name="Li Z."/>
            <person name="Catullo R.A."/>
            <person name="Griffin P.C."/>
            <person name="Schiffer M."/>
            <person name="Pearce S."/>
            <person name="Lee S.F."/>
            <person name="McElroy K."/>
            <person name="Stocker A."/>
            <person name="Shirriffs J."/>
            <person name="Cockerell F."/>
            <person name="Coppin C."/>
            <person name="Sgro C.M."/>
            <person name="Karger A."/>
            <person name="Cain J.W."/>
            <person name="Weber J.A."/>
            <person name="Santpere G."/>
            <person name="Kirschner M.W."/>
            <person name="Hoffmann A.A."/>
            <person name="Oakeshott J.G."/>
            <person name="Zhang G."/>
        </authorList>
    </citation>
    <scope>NUCLEOTIDE SEQUENCE</scope>
    <source>
        <strain evidence="2">BGI-SZ-2011g</strain>
    </source>
</reference>
<proteinExistence type="predicted"/>
<keyword evidence="3" id="KW-1185">Reference proteome</keyword>
<dbReference type="Proteomes" id="UP001200034">
    <property type="component" value="Unassembled WGS sequence"/>
</dbReference>
<sequence>MFSVSTVAATTTTKTTATTRSARVVDKQKSHYKRGLNVMQHSPAVVFMCVQHSQQQVPMLNNFMCMRMRGWHNNSHSNNNCLSIKGTTSTKTVLKRSKGLRKKRDICVIRRTICYCRRGFRF</sequence>
<dbReference type="EMBL" id="JAJJHW010003409">
    <property type="protein sequence ID" value="KAH8358716.1"/>
    <property type="molecule type" value="Genomic_DNA"/>
</dbReference>
<gene>
    <name evidence="2" type="ORF">KR093_002021</name>
</gene>
<evidence type="ECO:0000256" key="1">
    <source>
        <dbReference type="SAM" id="MobiDB-lite"/>
    </source>
</evidence>
<evidence type="ECO:0000313" key="2">
    <source>
        <dbReference type="EMBL" id="KAH8358716.1"/>
    </source>
</evidence>
<organism evidence="2 3">
    <name type="scientific">Drosophila rubida</name>
    <dbReference type="NCBI Taxonomy" id="30044"/>
    <lineage>
        <taxon>Eukaryota</taxon>
        <taxon>Metazoa</taxon>
        <taxon>Ecdysozoa</taxon>
        <taxon>Arthropoda</taxon>
        <taxon>Hexapoda</taxon>
        <taxon>Insecta</taxon>
        <taxon>Pterygota</taxon>
        <taxon>Neoptera</taxon>
        <taxon>Endopterygota</taxon>
        <taxon>Diptera</taxon>
        <taxon>Brachycera</taxon>
        <taxon>Muscomorpha</taxon>
        <taxon>Ephydroidea</taxon>
        <taxon>Drosophilidae</taxon>
        <taxon>Drosophila</taxon>
    </lineage>
</organism>
<name>A0AAD4JSB4_9MUSC</name>